<accession>A0A0D2JFC0</accession>
<name>A0A0D2JFC0_9EURO</name>
<dbReference type="InterPro" id="IPR036397">
    <property type="entry name" value="RNaseH_sf"/>
</dbReference>
<dbReference type="RefSeq" id="XP_013275066.1">
    <property type="nucleotide sequence ID" value="XM_013419612.1"/>
</dbReference>
<evidence type="ECO:0000313" key="2">
    <source>
        <dbReference type="EMBL" id="KIX07930.1"/>
    </source>
</evidence>
<keyword evidence="3" id="KW-1185">Reference proteome</keyword>
<dbReference type="Gene3D" id="3.30.420.10">
    <property type="entry name" value="Ribonuclease H-like superfamily/Ribonuclease H"/>
    <property type="match status" value="1"/>
</dbReference>
<protein>
    <recommendedName>
        <fullName evidence="4">Integrase catalytic domain-containing protein</fullName>
    </recommendedName>
</protein>
<reference evidence="2 3" key="1">
    <citation type="submission" date="2015-01" db="EMBL/GenBank/DDBJ databases">
        <title>The Genome Sequence of Rhinocladiella mackenzie CBS 650.93.</title>
        <authorList>
            <consortium name="The Broad Institute Genomics Platform"/>
            <person name="Cuomo C."/>
            <person name="de Hoog S."/>
            <person name="Gorbushina A."/>
            <person name="Stielow B."/>
            <person name="Teixiera M."/>
            <person name="Abouelleil A."/>
            <person name="Chapman S.B."/>
            <person name="Priest M."/>
            <person name="Young S.K."/>
            <person name="Wortman J."/>
            <person name="Nusbaum C."/>
            <person name="Birren B."/>
        </authorList>
    </citation>
    <scope>NUCLEOTIDE SEQUENCE [LARGE SCALE GENOMIC DNA]</scope>
    <source>
        <strain evidence="2 3">CBS 650.93</strain>
    </source>
</reference>
<dbReference type="AlphaFoldDB" id="A0A0D2JFC0"/>
<evidence type="ECO:0000313" key="3">
    <source>
        <dbReference type="Proteomes" id="UP000053617"/>
    </source>
</evidence>
<proteinExistence type="predicted"/>
<dbReference type="OrthoDB" id="3544839at2759"/>
<dbReference type="Proteomes" id="UP000053617">
    <property type="component" value="Unassembled WGS sequence"/>
</dbReference>
<gene>
    <name evidence="2" type="ORF">Z518_02584</name>
</gene>
<dbReference type="VEuPathDB" id="FungiDB:Z518_02584"/>
<evidence type="ECO:0008006" key="4">
    <source>
        <dbReference type="Google" id="ProtNLM"/>
    </source>
</evidence>
<feature type="region of interest" description="Disordered" evidence="1">
    <location>
        <begin position="58"/>
        <end position="77"/>
    </location>
</feature>
<dbReference type="HOGENOM" id="CLU_2639426_0_0_1"/>
<dbReference type="GeneID" id="25290655"/>
<evidence type="ECO:0000256" key="1">
    <source>
        <dbReference type="SAM" id="MobiDB-lite"/>
    </source>
</evidence>
<sequence>MNHVYTHATKAAVNDVMFEYVNMVKTRYEKKVAFIRLDGEKTLGNDFNALLTNNGISSERSAVNTQQQNGNAERSGG</sequence>
<organism evidence="2 3">
    <name type="scientific">Rhinocladiella mackenziei CBS 650.93</name>
    <dbReference type="NCBI Taxonomy" id="1442369"/>
    <lineage>
        <taxon>Eukaryota</taxon>
        <taxon>Fungi</taxon>
        <taxon>Dikarya</taxon>
        <taxon>Ascomycota</taxon>
        <taxon>Pezizomycotina</taxon>
        <taxon>Eurotiomycetes</taxon>
        <taxon>Chaetothyriomycetidae</taxon>
        <taxon>Chaetothyriales</taxon>
        <taxon>Herpotrichiellaceae</taxon>
        <taxon>Rhinocladiella</taxon>
    </lineage>
</organism>
<dbReference type="EMBL" id="KN847476">
    <property type="protein sequence ID" value="KIX07930.1"/>
    <property type="molecule type" value="Genomic_DNA"/>
</dbReference>
<dbReference type="GO" id="GO:0003676">
    <property type="term" value="F:nucleic acid binding"/>
    <property type="evidence" value="ECO:0007669"/>
    <property type="project" value="InterPro"/>
</dbReference>